<evidence type="ECO:0000256" key="1">
    <source>
        <dbReference type="ARBA" id="ARBA00005513"/>
    </source>
</evidence>
<evidence type="ECO:0000256" key="11">
    <source>
        <dbReference type="ARBA" id="ARBA00025198"/>
    </source>
</evidence>
<proteinExistence type="inferred from homology"/>
<keyword evidence="9 15" id="KW-0472">Membrane</keyword>
<comment type="function">
    <text evidence="12">Component of the F(0) channel, it forms part of the peripheral stalk, linking F(1) to F(0). The b'-subunit is a diverged and duplicated form of b found in plants and photosynthetic bacteria.</text>
</comment>
<dbReference type="GO" id="GO:0046961">
    <property type="term" value="F:proton-transporting ATPase activity, rotational mechanism"/>
    <property type="evidence" value="ECO:0007669"/>
    <property type="project" value="TreeGrafter"/>
</dbReference>
<gene>
    <name evidence="15" type="primary">atpF</name>
    <name evidence="18" type="ORF">A3K90_10075</name>
</gene>
<evidence type="ECO:0000256" key="4">
    <source>
        <dbReference type="ARBA" id="ARBA00022547"/>
    </source>
</evidence>
<dbReference type="GO" id="GO:0045259">
    <property type="term" value="C:proton-transporting ATP synthase complex"/>
    <property type="evidence" value="ECO:0007669"/>
    <property type="project" value="UniProtKB-KW"/>
</dbReference>
<evidence type="ECO:0000256" key="3">
    <source>
        <dbReference type="ARBA" id="ARBA00022475"/>
    </source>
</evidence>
<dbReference type="EMBL" id="LVWG01000017">
    <property type="protein sequence ID" value="KZK74881.1"/>
    <property type="molecule type" value="Genomic_DNA"/>
</dbReference>
<evidence type="ECO:0000256" key="6">
    <source>
        <dbReference type="ARBA" id="ARBA00022781"/>
    </source>
</evidence>
<evidence type="ECO:0000256" key="17">
    <source>
        <dbReference type="SAM" id="Coils"/>
    </source>
</evidence>
<dbReference type="InterPro" id="IPR028987">
    <property type="entry name" value="ATP_synth_B-like_membr_sf"/>
</dbReference>
<evidence type="ECO:0000256" key="15">
    <source>
        <dbReference type="HAMAP-Rule" id="MF_01398"/>
    </source>
</evidence>
<evidence type="ECO:0000256" key="5">
    <source>
        <dbReference type="ARBA" id="ARBA00022692"/>
    </source>
</evidence>
<dbReference type="NCBIfam" id="NF011042">
    <property type="entry name" value="PRK14472.1"/>
    <property type="match status" value="1"/>
</dbReference>
<keyword evidence="3 15" id="KW-1003">Cell membrane</keyword>
<dbReference type="InterPro" id="IPR005864">
    <property type="entry name" value="ATP_synth_F0_bsu_bac"/>
</dbReference>
<comment type="subcellular location">
    <subcellularLocation>
        <location evidence="15">Cell membrane</location>
        <topology evidence="15">Single-pass membrane protein</topology>
    </subcellularLocation>
    <subcellularLocation>
        <location evidence="14">Endomembrane system</location>
        <topology evidence="14">Single-pass membrane protein</topology>
    </subcellularLocation>
</comment>
<comment type="subunit">
    <text evidence="13">F-type ATPases have 2 components, F(1) - the catalytic core - and F(0) - the membrane proton channel. F(1) has five subunits: alpha(3), beta(3), gamma(1), delta(1), epsilon(1). F(0) has four main subunits: a(1), b(2) and c(10-14). The alpha and beta chains form an alternating ring which encloses part of the gamma chain. F(1) is attached to F(0) by a central stalk formed by the gamma and epsilon chains, while a peripheral stalk is formed by the delta and b chains.</text>
</comment>
<dbReference type="RefSeq" id="WP_303681041.1">
    <property type="nucleotide sequence ID" value="NZ_LVWG01000017.1"/>
</dbReference>
<keyword evidence="17" id="KW-0175">Coiled coil</keyword>
<keyword evidence="2 15" id="KW-0813">Transport</keyword>
<dbReference type="GO" id="GO:0046933">
    <property type="term" value="F:proton-transporting ATP synthase activity, rotational mechanism"/>
    <property type="evidence" value="ECO:0007669"/>
    <property type="project" value="UniProtKB-UniRule"/>
</dbReference>
<dbReference type="SUPFAM" id="SSF81573">
    <property type="entry name" value="F1F0 ATP synthase subunit B, membrane domain"/>
    <property type="match status" value="1"/>
</dbReference>
<evidence type="ECO:0000313" key="19">
    <source>
        <dbReference type="Proteomes" id="UP000076481"/>
    </source>
</evidence>
<evidence type="ECO:0000313" key="18">
    <source>
        <dbReference type="EMBL" id="KZK74881.1"/>
    </source>
</evidence>
<name>A0A165M6U2_PELLU</name>
<keyword evidence="10 15" id="KW-0066">ATP synthesis</keyword>
<comment type="caution">
    <text evidence="18">The sequence shown here is derived from an EMBL/GenBank/DDBJ whole genome shotgun (WGS) entry which is preliminary data.</text>
</comment>
<keyword evidence="5 15" id="KW-0812">Transmembrane</keyword>
<feature type="coiled-coil region" evidence="17">
    <location>
        <begin position="72"/>
        <end position="144"/>
    </location>
</feature>
<evidence type="ECO:0000256" key="12">
    <source>
        <dbReference type="ARBA" id="ARBA00025614"/>
    </source>
</evidence>
<dbReference type="GO" id="GO:0005886">
    <property type="term" value="C:plasma membrane"/>
    <property type="evidence" value="ECO:0007669"/>
    <property type="project" value="UniProtKB-SubCell"/>
</dbReference>
<dbReference type="NCBIfam" id="TIGR01144">
    <property type="entry name" value="ATP_synt_b"/>
    <property type="match status" value="1"/>
</dbReference>
<dbReference type="InterPro" id="IPR050059">
    <property type="entry name" value="ATP_synthase_B_chain"/>
</dbReference>
<reference evidence="18 19" key="1">
    <citation type="submission" date="2016-03" db="EMBL/GenBank/DDBJ databases">
        <title>Speciation and ecological success in dimly lit waters: horizontal gene transfer in a green sulfur bacteria bloom unveiled by metagenomic assembly.</title>
        <authorList>
            <person name="Llorens-Mares T."/>
            <person name="Liu Z."/>
            <person name="Allen L.Z."/>
            <person name="Rusch D.B."/>
            <person name="Craig M.T."/>
            <person name="Dupont C.L."/>
            <person name="Bryant D.A."/>
            <person name="Casamayor E.O."/>
        </authorList>
    </citation>
    <scope>NUCLEOTIDE SEQUENCE [LARGE SCALE GENOMIC DNA]</scope>
    <source>
        <strain evidence="18">CIII</strain>
    </source>
</reference>
<evidence type="ECO:0000256" key="2">
    <source>
        <dbReference type="ARBA" id="ARBA00022448"/>
    </source>
</evidence>
<dbReference type="CDD" id="cd06503">
    <property type="entry name" value="ATP-synt_Fo_b"/>
    <property type="match status" value="1"/>
</dbReference>
<accession>A0A165M6U2</accession>
<feature type="transmembrane region" description="Helical" evidence="15">
    <location>
        <begin position="20"/>
        <end position="40"/>
    </location>
</feature>
<dbReference type="HAMAP" id="MF_01398">
    <property type="entry name" value="ATP_synth_b_bprime"/>
    <property type="match status" value="1"/>
</dbReference>
<dbReference type="GO" id="GO:0012505">
    <property type="term" value="C:endomembrane system"/>
    <property type="evidence" value="ECO:0007669"/>
    <property type="project" value="UniProtKB-SubCell"/>
</dbReference>
<evidence type="ECO:0000256" key="9">
    <source>
        <dbReference type="ARBA" id="ARBA00023136"/>
    </source>
</evidence>
<evidence type="ECO:0000256" key="16">
    <source>
        <dbReference type="RuleBase" id="RU003848"/>
    </source>
</evidence>
<comment type="similarity">
    <text evidence="1 15 16">Belongs to the ATPase B chain family.</text>
</comment>
<evidence type="ECO:0000256" key="10">
    <source>
        <dbReference type="ARBA" id="ARBA00023310"/>
    </source>
</evidence>
<keyword evidence="8 15" id="KW-0406">Ion transport</keyword>
<keyword evidence="7 15" id="KW-1133">Transmembrane helix</keyword>
<evidence type="ECO:0000256" key="7">
    <source>
        <dbReference type="ARBA" id="ARBA00022989"/>
    </source>
</evidence>
<evidence type="ECO:0000256" key="13">
    <source>
        <dbReference type="ARBA" id="ARBA00026054"/>
    </source>
</evidence>
<dbReference type="Gene3D" id="1.20.5.620">
    <property type="entry name" value="F1F0 ATP synthase subunit B, membrane domain"/>
    <property type="match status" value="1"/>
</dbReference>
<dbReference type="PANTHER" id="PTHR33445:SF1">
    <property type="entry name" value="ATP SYNTHASE SUBUNIT B"/>
    <property type="match status" value="1"/>
</dbReference>
<comment type="subunit">
    <text evidence="15">F-type ATPases have 2 components, F(1) - the catalytic core - and F(0) - the membrane proton channel. F(1) has five subunits: alpha(3), beta(3), gamma(1), delta(1), epsilon(1). F(0) has three main subunits: a(1), b(2) and c(10-14). The alpha and beta chains form an alternating ring which encloses part of the gamma chain. F(1) is attached to F(0) by a central stalk formed by the gamma and epsilon chains, while a peripheral stalk is formed by the delta and b chains.</text>
</comment>
<keyword evidence="4 15" id="KW-0138">CF(0)</keyword>
<dbReference type="AlphaFoldDB" id="A0A165M6U2"/>
<dbReference type="Pfam" id="PF00430">
    <property type="entry name" value="ATP-synt_B"/>
    <property type="match status" value="1"/>
</dbReference>
<dbReference type="PANTHER" id="PTHR33445">
    <property type="entry name" value="ATP SYNTHASE SUBUNIT B', CHLOROPLASTIC"/>
    <property type="match status" value="1"/>
</dbReference>
<keyword evidence="6 15" id="KW-0375">Hydrogen ion transport</keyword>
<protein>
    <recommendedName>
        <fullName evidence="15">ATP synthase subunit b</fullName>
    </recommendedName>
    <alternativeName>
        <fullName evidence="15">ATP synthase F(0) sector subunit b</fullName>
    </alternativeName>
    <alternativeName>
        <fullName evidence="15">ATPase subunit I</fullName>
    </alternativeName>
    <alternativeName>
        <fullName evidence="15">F-type ATPase subunit b</fullName>
        <shortName evidence="15">F-ATPase subunit b</shortName>
    </alternativeName>
</protein>
<evidence type="ECO:0000256" key="14">
    <source>
        <dbReference type="ARBA" id="ARBA00037847"/>
    </source>
</evidence>
<dbReference type="InterPro" id="IPR002146">
    <property type="entry name" value="ATP_synth_b/b'su_bac/chlpt"/>
</dbReference>
<sequence length="175" mass="19537">MLTSGNILLAGSLLSPEPGLIFWTTITFVLVLIILKKIAWGPIISALEEREKGIQSSIDRAHGAKEESEAILRQNRELLAKADAEADRVIREGREYAEKIRAEITEKAHQESQKMIEAAKNEIEQEKRRALAELRNEVADLAVRGAEKIIRGALDADVQKKVVDSMIQDLSTNRN</sequence>
<evidence type="ECO:0000256" key="8">
    <source>
        <dbReference type="ARBA" id="ARBA00023065"/>
    </source>
</evidence>
<comment type="function">
    <text evidence="11 15">F(1)F(0) ATP synthase produces ATP from ADP in the presence of a proton or sodium gradient. F-type ATPases consist of two structural domains, F(1) containing the extramembraneous catalytic core and F(0) containing the membrane proton channel, linked together by a central stalk and a peripheral stalk. During catalysis, ATP synthesis in the catalytic domain of F(1) is coupled via a rotary mechanism of the central stalk subunits to proton translocation.</text>
</comment>
<organism evidence="18 19">
    <name type="scientific">Pelodictyon luteolum</name>
    <dbReference type="NCBI Taxonomy" id="1100"/>
    <lineage>
        <taxon>Bacteria</taxon>
        <taxon>Pseudomonadati</taxon>
        <taxon>Chlorobiota</taxon>
        <taxon>Chlorobiia</taxon>
        <taxon>Chlorobiales</taxon>
        <taxon>Chlorobiaceae</taxon>
        <taxon>Chlorobium/Pelodictyon group</taxon>
        <taxon>Pelodictyon</taxon>
    </lineage>
</organism>
<dbReference type="Proteomes" id="UP000076481">
    <property type="component" value="Unassembled WGS sequence"/>
</dbReference>